<gene>
    <name evidence="1" type="ORF">DSM106972_018850</name>
</gene>
<dbReference type="Pfam" id="PF20304">
    <property type="entry name" value="Sp-CxC"/>
    <property type="match status" value="1"/>
</dbReference>
<reference evidence="1" key="1">
    <citation type="submission" date="2018-12" db="EMBL/GenBank/DDBJ databases">
        <authorList>
            <person name="Will S."/>
            <person name="Neumann-Schaal M."/>
            <person name="Henke P."/>
        </authorList>
    </citation>
    <scope>NUCLEOTIDE SEQUENCE</scope>
    <source>
        <strain evidence="1">PCC 7102</strain>
    </source>
</reference>
<reference evidence="1" key="2">
    <citation type="journal article" date="2019" name="Genome Biol. Evol.">
        <title>Day and night: Metabolic profiles and evolutionary relationships of six axenic non-marine cyanobacteria.</title>
        <authorList>
            <person name="Will S.E."/>
            <person name="Henke P."/>
            <person name="Boedeker C."/>
            <person name="Huang S."/>
            <person name="Brinkmann H."/>
            <person name="Rohde M."/>
            <person name="Jarek M."/>
            <person name="Friedl T."/>
            <person name="Seufert S."/>
            <person name="Schumacher M."/>
            <person name="Overmann J."/>
            <person name="Neumann-Schaal M."/>
            <person name="Petersen J."/>
        </authorList>
    </citation>
    <scope>NUCLEOTIDE SEQUENCE [LARGE SCALE GENOMIC DNA]</scope>
    <source>
        <strain evidence="1">PCC 7102</strain>
    </source>
</reference>
<sequence length="65" mass="7226">MSLDPEIIQAIKDAVAEENQPETVANRLIAWLKGMCNSSLSLDEHSVFIDTVRQAIIVNDSKDEL</sequence>
<evidence type="ECO:0000313" key="2">
    <source>
        <dbReference type="Proteomes" id="UP000271624"/>
    </source>
</evidence>
<dbReference type="RefSeq" id="WP_127080514.1">
    <property type="nucleotide sequence ID" value="NZ_RSCL01000004.1"/>
</dbReference>
<keyword evidence="2" id="KW-1185">Reference proteome</keyword>
<proteinExistence type="predicted"/>
<dbReference type="EMBL" id="RSCL01000004">
    <property type="protein sequence ID" value="RUT07625.1"/>
    <property type="molecule type" value="Genomic_DNA"/>
</dbReference>
<dbReference type="OrthoDB" id="8455349at2"/>
<dbReference type="InterPro" id="IPR046889">
    <property type="entry name" value="Sp-CxC"/>
</dbReference>
<organism evidence="1 2">
    <name type="scientific">Dulcicalothrix desertica PCC 7102</name>
    <dbReference type="NCBI Taxonomy" id="232991"/>
    <lineage>
        <taxon>Bacteria</taxon>
        <taxon>Bacillati</taxon>
        <taxon>Cyanobacteriota</taxon>
        <taxon>Cyanophyceae</taxon>
        <taxon>Nostocales</taxon>
        <taxon>Calotrichaceae</taxon>
        <taxon>Dulcicalothrix</taxon>
    </lineage>
</organism>
<comment type="caution">
    <text evidence="1">The sequence shown here is derived from an EMBL/GenBank/DDBJ whole genome shotgun (WGS) entry which is preliminary data.</text>
</comment>
<dbReference type="AlphaFoldDB" id="A0A3S1ARV7"/>
<accession>A0A3S1ARV7</accession>
<name>A0A3S1ARV7_9CYAN</name>
<protein>
    <submittedName>
        <fullName evidence="1">Uncharacterized protein</fullName>
    </submittedName>
</protein>
<dbReference type="Proteomes" id="UP000271624">
    <property type="component" value="Unassembled WGS sequence"/>
</dbReference>
<evidence type="ECO:0000313" key="1">
    <source>
        <dbReference type="EMBL" id="RUT07625.1"/>
    </source>
</evidence>